<evidence type="ECO:0000256" key="1">
    <source>
        <dbReference type="SAM" id="MobiDB-lite"/>
    </source>
</evidence>
<dbReference type="AlphaFoldDB" id="A0AAV4FGG5"/>
<proteinExistence type="predicted"/>
<reference evidence="2 3" key="1">
    <citation type="journal article" date="2021" name="Elife">
        <title>Chloroplast acquisition without the gene transfer in kleptoplastic sea slugs, Plakobranchus ocellatus.</title>
        <authorList>
            <person name="Maeda T."/>
            <person name="Takahashi S."/>
            <person name="Yoshida T."/>
            <person name="Shimamura S."/>
            <person name="Takaki Y."/>
            <person name="Nagai Y."/>
            <person name="Toyoda A."/>
            <person name="Suzuki Y."/>
            <person name="Arimoto A."/>
            <person name="Ishii H."/>
            <person name="Satoh N."/>
            <person name="Nishiyama T."/>
            <person name="Hasebe M."/>
            <person name="Maruyama T."/>
            <person name="Minagawa J."/>
            <person name="Obokata J."/>
            <person name="Shigenobu S."/>
        </authorList>
    </citation>
    <scope>NUCLEOTIDE SEQUENCE [LARGE SCALE GENOMIC DNA]</scope>
</reference>
<feature type="region of interest" description="Disordered" evidence="1">
    <location>
        <begin position="1"/>
        <end position="20"/>
    </location>
</feature>
<name>A0AAV4FGG5_9GAST</name>
<feature type="compositionally biased region" description="Basic and acidic residues" evidence="1">
    <location>
        <begin position="1"/>
        <end position="11"/>
    </location>
</feature>
<feature type="region of interest" description="Disordered" evidence="1">
    <location>
        <begin position="35"/>
        <end position="80"/>
    </location>
</feature>
<protein>
    <submittedName>
        <fullName evidence="2">Uncharacterized protein</fullName>
    </submittedName>
</protein>
<gene>
    <name evidence="2" type="ORF">ElyMa_003843000</name>
</gene>
<organism evidence="2 3">
    <name type="scientific">Elysia marginata</name>
    <dbReference type="NCBI Taxonomy" id="1093978"/>
    <lineage>
        <taxon>Eukaryota</taxon>
        <taxon>Metazoa</taxon>
        <taxon>Spiralia</taxon>
        <taxon>Lophotrochozoa</taxon>
        <taxon>Mollusca</taxon>
        <taxon>Gastropoda</taxon>
        <taxon>Heterobranchia</taxon>
        <taxon>Euthyneura</taxon>
        <taxon>Panpulmonata</taxon>
        <taxon>Sacoglossa</taxon>
        <taxon>Placobranchoidea</taxon>
        <taxon>Plakobranchidae</taxon>
        <taxon>Elysia</taxon>
    </lineage>
</organism>
<feature type="compositionally biased region" description="Polar residues" evidence="1">
    <location>
        <begin position="63"/>
        <end position="72"/>
    </location>
</feature>
<evidence type="ECO:0000313" key="2">
    <source>
        <dbReference type="EMBL" id="GFR72503.1"/>
    </source>
</evidence>
<accession>A0AAV4FGG5</accession>
<evidence type="ECO:0000313" key="3">
    <source>
        <dbReference type="Proteomes" id="UP000762676"/>
    </source>
</evidence>
<dbReference type="Proteomes" id="UP000762676">
    <property type="component" value="Unassembled WGS sequence"/>
</dbReference>
<comment type="caution">
    <text evidence="2">The sequence shown here is derived from an EMBL/GenBank/DDBJ whole genome shotgun (WGS) entry which is preliminary data.</text>
</comment>
<feature type="compositionally biased region" description="Polar residues" evidence="1">
    <location>
        <begin position="35"/>
        <end position="52"/>
    </location>
</feature>
<keyword evidence="3" id="KW-1185">Reference proteome</keyword>
<dbReference type="EMBL" id="BMAT01007834">
    <property type="protein sequence ID" value="GFR72503.1"/>
    <property type="molecule type" value="Genomic_DNA"/>
</dbReference>
<sequence length="148" mass="16455">MVNQSSKDRTSKTLVPSELRTMSWTKHSAQFCNFTSRSAPDRQQGQRTSSQLPEMPRSKSEESSGTNATAVSPGNRCQHRKPACCCGGLSSQLLRQSSSVWLSSEMGRLCGDPVKNPWHVRQGWTVARGGWQAVSSMWSVLTVHEWTE</sequence>